<keyword evidence="12" id="KW-0460">Magnesium</keyword>
<dbReference type="UniPathway" id="UPA00109">
    <property type="reaction ID" value="UER00182"/>
</dbReference>
<keyword evidence="5" id="KW-0963">Cytoplasm</keyword>
<comment type="catalytic activity">
    <reaction evidence="14 15">
        <text>beta-D-fructose 6-phosphate + ATP = beta-D-fructose 1,6-bisphosphate + ADP + H(+)</text>
        <dbReference type="Rhea" id="RHEA:16109"/>
        <dbReference type="ChEBI" id="CHEBI:15378"/>
        <dbReference type="ChEBI" id="CHEBI:30616"/>
        <dbReference type="ChEBI" id="CHEBI:32966"/>
        <dbReference type="ChEBI" id="CHEBI:57634"/>
        <dbReference type="ChEBI" id="CHEBI:456216"/>
        <dbReference type="EC" id="2.7.1.11"/>
    </reaction>
</comment>
<accession>A0A2T9ZEG4</accession>
<evidence type="ECO:0000256" key="5">
    <source>
        <dbReference type="ARBA" id="ARBA00022490"/>
    </source>
</evidence>
<evidence type="ECO:0000256" key="3">
    <source>
        <dbReference type="ARBA" id="ARBA00004679"/>
    </source>
</evidence>
<dbReference type="Pfam" id="PF00365">
    <property type="entry name" value="PFK"/>
    <property type="match status" value="2"/>
</dbReference>
<proteinExistence type="inferred from homology"/>
<dbReference type="InterPro" id="IPR000023">
    <property type="entry name" value="Phosphofructokinase_dom"/>
</dbReference>
<dbReference type="GO" id="GO:0030388">
    <property type="term" value="P:fructose 1,6-bisphosphate metabolic process"/>
    <property type="evidence" value="ECO:0007669"/>
    <property type="project" value="TreeGrafter"/>
</dbReference>
<sequence>MSIPTELGRRESSNYVSPRLSLSSRDTTFLYFTVSTYSEALYSEIIYFYHCLGFDYLRQVENPERATDLGSFEKPAKETWLHLFSKVNNRSVSLRILYMDHAQYIKDSREPAYLPSASSLSYMFKDIKKLQHLLDANNYDYKLHSSKEGVLCLVTKDPVGTQLYIYNDSKLLSAPSSNFVEIVASTKESIPSSRNSLPSSRNSVSDLSALKVVKKIGVLTSGGDAQGMNAAVRAIVRMAIYRNCECFLIYDGYNGLIAGSSKIIKAKREDVSGFLTLGGTAIGTARCMEFREYEGRQKAALNIIKSGINALVVIGGDGSLTGADTLRSEWPSHVKDLLKDGKISESDAQTYTSLMIVGIVGSIDNDLTTTDITIGAHSALTRICEAIDALQSTAFSHHRAFVVEVMGRNCGWLALASAICTGADYVFIPEDPPRGEDWETRMCEALQNSRKAGKRTSMIIVAEGACDSNLNPIKVEYIKEILTQRLQYDTRVTILGHVQRGGSPNFRDRYIGTIQGAEAVEAILRADASTPSLIIGTLENKITAQPLKSAIIFTQQLAKEIKNKNFENAIKLRSPTFKKTLASYKEVATYHIDGRDLFPENKRLNVAILHVGAPAGGANLATRNIVRLCINRGHNPLLVFNGFPGLMRGEIEVASWMQVDMWTVDGGSKLGMNRGQPAENIGAIAYQLQKYSINALVIIGGFEAYTGLISLMGKRKEYPSFCIPMVLIPATISNNVPGTDCSLGSDTAVNFIINCCDNIKLSASSNRKRVFLMEVQGGNSGYLAVMGGITGGATSIYIPEEKINLNSIEKDVSWLKHCYLKESGQSQGRIALYNEYASKSYTLDVLRNIYEGESDDLFGARTSTLGHLQQGGIPSPNDRLNANNFSVAAMEWIQEKCWESMVDPEDTSDKPAYGGLKRSYYPKVYTRDPRTVAVVGILGSEVKFSPLEQLISQTDFKNRKYTNEWWLHLKELIFILSGKYQISEDSVGAYESRAIYLSEEDLKAYFLNDKTIALK</sequence>
<reference evidence="17 18" key="1">
    <citation type="journal article" date="2018" name="MBio">
        <title>Comparative Genomics Reveals the Core Gene Toolbox for the Fungus-Insect Symbiosis.</title>
        <authorList>
            <person name="Wang Y."/>
            <person name="Stata M."/>
            <person name="Wang W."/>
            <person name="Stajich J.E."/>
            <person name="White M.M."/>
            <person name="Moncalvo J.M."/>
        </authorList>
    </citation>
    <scope>NUCLEOTIDE SEQUENCE [LARGE SCALE GENOMIC DNA]</scope>
    <source>
        <strain evidence="17 18">SC-DP-2</strain>
    </source>
</reference>
<dbReference type="EC" id="2.7.1.11" evidence="4 15"/>
<evidence type="ECO:0000256" key="14">
    <source>
        <dbReference type="ARBA" id="ARBA00048070"/>
    </source>
</evidence>
<dbReference type="OrthoDB" id="537915at2759"/>
<dbReference type="InterPro" id="IPR009161">
    <property type="entry name" value="6-Pfructokinase_euk"/>
</dbReference>
<dbReference type="GO" id="GO:0003872">
    <property type="term" value="F:6-phosphofructokinase activity"/>
    <property type="evidence" value="ECO:0007669"/>
    <property type="project" value="UniProtKB-EC"/>
</dbReference>
<dbReference type="GO" id="GO:0005945">
    <property type="term" value="C:6-phosphofructokinase complex"/>
    <property type="evidence" value="ECO:0007669"/>
    <property type="project" value="TreeGrafter"/>
</dbReference>
<dbReference type="Gene3D" id="3.40.50.450">
    <property type="match status" value="2"/>
</dbReference>
<evidence type="ECO:0000256" key="12">
    <source>
        <dbReference type="ARBA" id="ARBA00022842"/>
    </source>
</evidence>
<dbReference type="AlphaFoldDB" id="A0A2T9ZEG4"/>
<keyword evidence="9 15" id="KW-0547">Nucleotide-binding</keyword>
<dbReference type="GO" id="GO:0046872">
    <property type="term" value="F:metal ion binding"/>
    <property type="evidence" value="ECO:0007669"/>
    <property type="project" value="UniProtKB-KW"/>
</dbReference>
<dbReference type="STRING" id="133381.A0A2T9ZEG4"/>
<dbReference type="Gene3D" id="3.40.50.460">
    <property type="entry name" value="Phosphofructokinase domain"/>
    <property type="match status" value="2"/>
</dbReference>
<feature type="domain" description="Phosphofructokinase" evidence="16">
    <location>
        <begin position="605"/>
        <end position="893"/>
    </location>
</feature>
<evidence type="ECO:0000256" key="6">
    <source>
        <dbReference type="ARBA" id="ARBA00022533"/>
    </source>
</evidence>
<dbReference type="GO" id="GO:0005739">
    <property type="term" value="C:mitochondrion"/>
    <property type="evidence" value="ECO:0007669"/>
    <property type="project" value="TreeGrafter"/>
</dbReference>
<organism evidence="17 18">
    <name type="scientific">Smittium megazygosporum</name>
    <dbReference type="NCBI Taxonomy" id="133381"/>
    <lineage>
        <taxon>Eukaryota</taxon>
        <taxon>Fungi</taxon>
        <taxon>Fungi incertae sedis</taxon>
        <taxon>Zoopagomycota</taxon>
        <taxon>Kickxellomycotina</taxon>
        <taxon>Harpellomycetes</taxon>
        <taxon>Harpellales</taxon>
        <taxon>Legeriomycetaceae</taxon>
        <taxon>Smittium</taxon>
    </lineage>
</organism>
<dbReference type="InterPro" id="IPR015912">
    <property type="entry name" value="Phosphofructokinase_CS"/>
</dbReference>
<comment type="subcellular location">
    <subcellularLocation>
        <location evidence="2">Cytoplasm</location>
    </subcellularLocation>
</comment>
<dbReference type="PANTHER" id="PTHR13697:SF4">
    <property type="entry name" value="ATP-DEPENDENT 6-PHOSPHOFRUCTOKINASE"/>
    <property type="match status" value="1"/>
</dbReference>
<dbReference type="GO" id="GO:0061621">
    <property type="term" value="P:canonical glycolysis"/>
    <property type="evidence" value="ECO:0007669"/>
    <property type="project" value="TreeGrafter"/>
</dbReference>
<dbReference type="FunFam" id="3.40.50.460:FF:000008">
    <property type="entry name" value="ATP-dependent 6-phosphofructokinase"/>
    <property type="match status" value="1"/>
</dbReference>
<keyword evidence="11 15" id="KW-0067">ATP-binding</keyword>
<dbReference type="GO" id="GO:0042802">
    <property type="term" value="F:identical protein binding"/>
    <property type="evidence" value="ECO:0007669"/>
    <property type="project" value="TreeGrafter"/>
</dbReference>
<dbReference type="PRINTS" id="PR00476">
    <property type="entry name" value="PHFRCTKINASE"/>
</dbReference>
<keyword evidence="7 15" id="KW-0808">Transferase</keyword>
<evidence type="ECO:0000256" key="15">
    <source>
        <dbReference type="PIRNR" id="PIRNR000533"/>
    </source>
</evidence>
<comment type="similarity">
    <text evidence="15">Belongs to the phosphofructokinase type A (PFKA) family. ATP-dependent PFK group I subfamily. Eukaryotic two domain clade "E" sub-subfamily.</text>
</comment>
<dbReference type="InterPro" id="IPR022953">
    <property type="entry name" value="ATP_PFK"/>
</dbReference>
<dbReference type="PROSITE" id="PS00433">
    <property type="entry name" value="PHOSPHOFRUCTOKINASE"/>
    <property type="match status" value="2"/>
</dbReference>
<dbReference type="GO" id="GO:0006002">
    <property type="term" value="P:fructose 6-phosphate metabolic process"/>
    <property type="evidence" value="ECO:0007669"/>
    <property type="project" value="InterPro"/>
</dbReference>
<comment type="cofactor">
    <cofactor evidence="1">
        <name>Mg(2+)</name>
        <dbReference type="ChEBI" id="CHEBI:18420"/>
    </cofactor>
</comment>
<dbReference type="NCBIfam" id="TIGR02478">
    <property type="entry name" value="6PF1K_euk"/>
    <property type="match status" value="1"/>
</dbReference>
<gene>
    <name evidence="17" type="ORF">BB560_002599</name>
</gene>
<dbReference type="GO" id="GO:0048029">
    <property type="term" value="F:monosaccharide binding"/>
    <property type="evidence" value="ECO:0007669"/>
    <property type="project" value="TreeGrafter"/>
</dbReference>
<evidence type="ECO:0000256" key="7">
    <source>
        <dbReference type="ARBA" id="ARBA00022679"/>
    </source>
</evidence>
<dbReference type="GO" id="GO:0016208">
    <property type="term" value="F:AMP binding"/>
    <property type="evidence" value="ECO:0007669"/>
    <property type="project" value="TreeGrafter"/>
</dbReference>
<feature type="domain" description="Phosphofructokinase" evidence="16">
    <location>
        <begin position="215"/>
        <end position="523"/>
    </location>
</feature>
<evidence type="ECO:0000259" key="16">
    <source>
        <dbReference type="Pfam" id="PF00365"/>
    </source>
</evidence>
<evidence type="ECO:0000256" key="2">
    <source>
        <dbReference type="ARBA" id="ARBA00004496"/>
    </source>
</evidence>
<evidence type="ECO:0000256" key="4">
    <source>
        <dbReference type="ARBA" id="ARBA00012055"/>
    </source>
</evidence>
<evidence type="ECO:0000313" key="18">
    <source>
        <dbReference type="Proteomes" id="UP000245609"/>
    </source>
</evidence>
<keyword evidence="13 15" id="KW-0324">Glycolysis</keyword>
<dbReference type="FunFam" id="3.40.50.460:FF:000007">
    <property type="entry name" value="ATP-dependent 6-phosphofructokinase"/>
    <property type="match status" value="1"/>
</dbReference>
<evidence type="ECO:0000256" key="1">
    <source>
        <dbReference type="ARBA" id="ARBA00001946"/>
    </source>
</evidence>
<evidence type="ECO:0000256" key="8">
    <source>
        <dbReference type="ARBA" id="ARBA00022723"/>
    </source>
</evidence>
<keyword evidence="6" id="KW-0021">Allosteric enzyme</keyword>
<dbReference type="PANTHER" id="PTHR13697">
    <property type="entry name" value="PHOSPHOFRUCTOKINASE"/>
    <property type="match status" value="1"/>
</dbReference>
<comment type="pathway">
    <text evidence="3 15">Carbohydrate degradation; glycolysis; D-glyceraldehyde 3-phosphate and glycerone phosphate from D-glucose: step 3/4.</text>
</comment>
<protein>
    <recommendedName>
        <fullName evidence="4 15">6-phosphofructokinase</fullName>
        <ecNumber evidence="4 15">2.7.1.11</ecNumber>
    </recommendedName>
    <alternativeName>
        <fullName evidence="15">Phosphohexokinase</fullName>
    </alternativeName>
</protein>
<name>A0A2T9ZEG4_9FUNG</name>
<dbReference type="Proteomes" id="UP000245609">
    <property type="component" value="Unassembled WGS sequence"/>
</dbReference>
<comment type="caution">
    <text evidence="17">The sequence shown here is derived from an EMBL/GenBank/DDBJ whole genome shotgun (WGS) entry which is preliminary data.</text>
</comment>
<keyword evidence="18" id="KW-1185">Reference proteome</keyword>
<evidence type="ECO:0000256" key="9">
    <source>
        <dbReference type="ARBA" id="ARBA00022741"/>
    </source>
</evidence>
<dbReference type="GO" id="GO:0070095">
    <property type="term" value="F:fructose-6-phosphate binding"/>
    <property type="evidence" value="ECO:0007669"/>
    <property type="project" value="TreeGrafter"/>
</dbReference>
<dbReference type="EMBL" id="MBFS01000297">
    <property type="protein sequence ID" value="PVV02942.1"/>
    <property type="molecule type" value="Genomic_DNA"/>
</dbReference>
<dbReference type="InterPro" id="IPR035966">
    <property type="entry name" value="PKF_sf"/>
</dbReference>
<evidence type="ECO:0000256" key="13">
    <source>
        <dbReference type="ARBA" id="ARBA00023152"/>
    </source>
</evidence>
<keyword evidence="8" id="KW-0479">Metal-binding</keyword>
<evidence type="ECO:0000256" key="11">
    <source>
        <dbReference type="ARBA" id="ARBA00022840"/>
    </source>
</evidence>
<dbReference type="PIRSF" id="PIRSF000533">
    <property type="entry name" value="ATP_PFK_euk"/>
    <property type="match status" value="1"/>
</dbReference>
<evidence type="ECO:0000256" key="10">
    <source>
        <dbReference type="ARBA" id="ARBA00022777"/>
    </source>
</evidence>
<dbReference type="SUPFAM" id="SSF53784">
    <property type="entry name" value="Phosphofructokinase"/>
    <property type="match status" value="2"/>
</dbReference>
<evidence type="ECO:0000313" key="17">
    <source>
        <dbReference type="EMBL" id="PVV02942.1"/>
    </source>
</evidence>
<dbReference type="GO" id="GO:0005524">
    <property type="term" value="F:ATP binding"/>
    <property type="evidence" value="ECO:0007669"/>
    <property type="project" value="UniProtKB-KW"/>
</dbReference>
<keyword evidence="10 15" id="KW-0418">Kinase</keyword>